<dbReference type="PANTHER" id="PTHR43304:SF1">
    <property type="entry name" value="PAC DOMAIN-CONTAINING PROTEIN"/>
    <property type="match status" value="1"/>
</dbReference>
<evidence type="ECO:0000256" key="6">
    <source>
        <dbReference type="PROSITE-ProRule" id="PRU00169"/>
    </source>
</evidence>
<feature type="domain" description="PAS" evidence="10">
    <location>
        <begin position="425"/>
        <end position="495"/>
    </location>
</feature>
<dbReference type="SUPFAM" id="SSF55781">
    <property type="entry name" value="GAF domain-like"/>
    <property type="match status" value="2"/>
</dbReference>
<dbReference type="Pfam" id="PF13426">
    <property type="entry name" value="PAS_9"/>
    <property type="match status" value="1"/>
</dbReference>
<dbReference type="InterPro" id="IPR000700">
    <property type="entry name" value="PAS-assoc_C"/>
</dbReference>
<evidence type="ECO:0000256" key="7">
    <source>
        <dbReference type="SAM" id="MobiDB-lite"/>
    </source>
</evidence>
<dbReference type="SMART" id="SM00448">
    <property type="entry name" value="REC"/>
    <property type="match status" value="1"/>
</dbReference>
<dbReference type="SMART" id="SM00065">
    <property type="entry name" value="GAF"/>
    <property type="match status" value="2"/>
</dbReference>
<dbReference type="AlphaFoldDB" id="A0ABD5VF13"/>
<dbReference type="CDD" id="cd00075">
    <property type="entry name" value="HATPase"/>
    <property type="match status" value="1"/>
</dbReference>
<evidence type="ECO:0000256" key="3">
    <source>
        <dbReference type="ARBA" id="ARBA00022553"/>
    </source>
</evidence>
<dbReference type="InterPro" id="IPR052162">
    <property type="entry name" value="Sensor_kinase/Photoreceptor"/>
</dbReference>
<organism evidence="12 13">
    <name type="scientific">Halorubellus litoreus</name>
    <dbReference type="NCBI Taxonomy" id="755308"/>
    <lineage>
        <taxon>Archaea</taxon>
        <taxon>Methanobacteriati</taxon>
        <taxon>Methanobacteriota</taxon>
        <taxon>Stenosarchaea group</taxon>
        <taxon>Halobacteria</taxon>
        <taxon>Halobacteriales</taxon>
        <taxon>Halorubellaceae</taxon>
        <taxon>Halorubellus</taxon>
    </lineage>
</organism>
<dbReference type="InterPro" id="IPR036890">
    <property type="entry name" value="HATPase_C_sf"/>
</dbReference>
<dbReference type="Gene3D" id="3.30.450.20">
    <property type="entry name" value="PAS domain"/>
    <property type="match status" value="3"/>
</dbReference>
<dbReference type="SUPFAM" id="SSF52172">
    <property type="entry name" value="CheY-like"/>
    <property type="match status" value="1"/>
</dbReference>
<dbReference type="Pfam" id="PF08448">
    <property type="entry name" value="PAS_4"/>
    <property type="match status" value="1"/>
</dbReference>
<feature type="domain" description="Response regulatory" evidence="9">
    <location>
        <begin position="13"/>
        <end position="128"/>
    </location>
</feature>
<dbReference type="GO" id="GO:0004673">
    <property type="term" value="F:protein histidine kinase activity"/>
    <property type="evidence" value="ECO:0007669"/>
    <property type="project" value="UniProtKB-EC"/>
</dbReference>
<reference evidence="12 13" key="1">
    <citation type="journal article" date="2019" name="Int. J. Syst. Evol. Microbiol.">
        <title>The Global Catalogue of Microorganisms (GCM) 10K type strain sequencing project: providing services to taxonomists for standard genome sequencing and annotation.</title>
        <authorList>
            <consortium name="The Broad Institute Genomics Platform"/>
            <consortium name="The Broad Institute Genome Sequencing Center for Infectious Disease"/>
            <person name="Wu L."/>
            <person name="Ma J."/>
        </authorList>
    </citation>
    <scope>NUCLEOTIDE SEQUENCE [LARGE SCALE GENOMIC DNA]</scope>
    <source>
        <strain evidence="12 13">GX26</strain>
    </source>
</reference>
<comment type="caution">
    <text evidence="12">The sequence shown here is derived from an EMBL/GenBank/DDBJ whole genome shotgun (WGS) entry which is preliminary data.</text>
</comment>
<evidence type="ECO:0000256" key="1">
    <source>
        <dbReference type="ARBA" id="ARBA00000085"/>
    </source>
</evidence>
<dbReference type="Pfam" id="PF00072">
    <property type="entry name" value="Response_reg"/>
    <property type="match status" value="1"/>
</dbReference>
<dbReference type="Gene3D" id="3.30.450.40">
    <property type="match status" value="2"/>
</dbReference>
<feature type="domain" description="Histidine kinase" evidence="8">
    <location>
        <begin position="842"/>
        <end position="1052"/>
    </location>
</feature>
<dbReference type="PROSITE" id="PS50113">
    <property type="entry name" value="PAC"/>
    <property type="match status" value="1"/>
</dbReference>
<dbReference type="InterPro" id="IPR035965">
    <property type="entry name" value="PAS-like_dom_sf"/>
</dbReference>
<dbReference type="InterPro" id="IPR004358">
    <property type="entry name" value="Sig_transdc_His_kin-like_C"/>
</dbReference>
<evidence type="ECO:0000313" key="13">
    <source>
        <dbReference type="Proteomes" id="UP001596395"/>
    </source>
</evidence>
<protein>
    <recommendedName>
        <fullName evidence="2">histidine kinase</fullName>
        <ecNumber evidence="2">2.7.13.3</ecNumber>
    </recommendedName>
</protein>
<dbReference type="CDD" id="cd00130">
    <property type="entry name" value="PAS"/>
    <property type="match status" value="3"/>
</dbReference>
<evidence type="ECO:0000256" key="5">
    <source>
        <dbReference type="ARBA" id="ARBA00022777"/>
    </source>
</evidence>
<dbReference type="InterPro" id="IPR029016">
    <property type="entry name" value="GAF-like_dom_sf"/>
</dbReference>
<dbReference type="PROSITE" id="PS50112">
    <property type="entry name" value="PAS"/>
    <property type="match status" value="3"/>
</dbReference>
<evidence type="ECO:0000256" key="2">
    <source>
        <dbReference type="ARBA" id="ARBA00012438"/>
    </source>
</evidence>
<evidence type="ECO:0000259" key="11">
    <source>
        <dbReference type="PROSITE" id="PS50113"/>
    </source>
</evidence>
<dbReference type="Pfam" id="PF13185">
    <property type="entry name" value="GAF_2"/>
    <property type="match status" value="2"/>
</dbReference>
<dbReference type="InterPro" id="IPR000014">
    <property type="entry name" value="PAS"/>
</dbReference>
<keyword evidence="3" id="KW-0597">Phosphoprotein</keyword>
<evidence type="ECO:0000259" key="8">
    <source>
        <dbReference type="PROSITE" id="PS50109"/>
    </source>
</evidence>
<dbReference type="InterPro" id="IPR013767">
    <property type="entry name" value="PAS_fold"/>
</dbReference>
<feature type="region of interest" description="Disordered" evidence="7">
    <location>
        <begin position="130"/>
        <end position="152"/>
    </location>
</feature>
<name>A0ABD5VF13_9EURY</name>
<dbReference type="Gene3D" id="3.40.50.2300">
    <property type="match status" value="1"/>
</dbReference>
<comment type="catalytic activity">
    <reaction evidence="1">
        <text>ATP + protein L-histidine = ADP + protein N-phospho-L-histidine.</text>
        <dbReference type="EC" id="2.7.13.3"/>
    </reaction>
</comment>
<dbReference type="InterPro" id="IPR001789">
    <property type="entry name" value="Sig_transdc_resp-reg_receiver"/>
</dbReference>
<dbReference type="PRINTS" id="PR00344">
    <property type="entry name" value="BCTRLSENSOR"/>
</dbReference>
<dbReference type="NCBIfam" id="TIGR00229">
    <property type="entry name" value="sensory_box"/>
    <property type="match status" value="3"/>
</dbReference>
<evidence type="ECO:0000313" key="12">
    <source>
        <dbReference type="EMBL" id="MFC6953955.1"/>
    </source>
</evidence>
<keyword evidence="13" id="KW-1185">Reference proteome</keyword>
<dbReference type="InterPro" id="IPR003594">
    <property type="entry name" value="HATPase_dom"/>
</dbReference>
<evidence type="ECO:0000259" key="9">
    <source>
        <dbReference type="PROSITE" id="PS50110"/>
    </source>
</evidence>
<dbReference type="InterPro" id="IPR005467">
    <property type="entry name" value="His_kinase_dom"/>
</dbReference>
<dbReference type="CDD" id="cd00082">
    <property type="entry name" value="HisKA"/>
    <property type="match status" value="1"/>
</dbReference>
<comment type="caution">
    <text evidence="6">Lacks conserved residue(s) required for the propagation of feature annotation.</text>
</comment>
<dbReference type="Gene3D" id="3.30.565.10">
    <property type="entry name" value="Histidine kinase-like ATPase, C-terminal domain"/>
    <property type="match status" value="1"/>
</dbReference>
<dbReference type="InterPro" id="IPR003661">
    <property type="entry name" value="HisK_dim/P_dom"/>
</dbReference>
<accession>A0ABD5VF13</accession>
<keyword evidence="5" id="KW-0418">Kinase</keyword>
<dbReference type="InterPro" id="IPR011006">
    <property type="entry name" value="CheY-like_superfamily"/>
</dbReference>
<dbReference type="SMART" id="SM00091">
    <property type="entry name" value="PAS"/>
    <property type="match status" value="3"/>
</dbReference>
<feature type="compositionally biased region" description="Basic and acidic residues" evidence="7">
    <location>
        <begin position="130"/>
        <end position="142"/>
    </location>
</feature>
<dbReference type="Pfam" id="PF00989">
    <property type="entry name" value="PAS"/>
    <property type="match status" value="1"/>
</dbReference>
<dbReference type="Proteomes" id="UP001596395">
    <property type="component" value="Unassembled WGS sequence"/>
</dbReference>
<dbReference type="PROSITE" id="PS50109">
    <property type="entry name" value="HIS_KIN"/>
    <property type="match status" value="1"/>
</dbReference>
<dbReference type="SMART" id="SM00086">
    <property type="entry name" value="PAC"/>
    <property type="match status" value="3"/>
</dbReference>
<dbReference type="InterPro" id="IPR003018">
    <property type="entry name" value="GAF"/>
</dbReference>
<dbReference type="SMART" id="SM00387">
    <property type="entry name" value="HATPase_c"/>
    <property type="match status" value="1"/>
</dbReference>
<evidence type="ECO:0000259" key="10">
    <source>
        <dbReference type="PROSITE" id="PS50112"/>
    </source>
</evidence>
<dbReference type="RefSeq" id="WP_336350902.1">
    <property type="nucleotide sequence ID" value="NZ_JAZAQL010000002.1"/>
</dbReference>
<feature type="domain" description="PAS" evidence="10">
    <location>
        <begin position="159"/>
        <end position="207"/>
    </location>
</feature>
<dbReference type="SUPFAM" id="SSF47384">
    <property type="entry name" value="Homodimeric domain of signal transducing histidine kinase"/>
    <property type="match status" value="1"/>
</dbReference>
<feature type="domain" description="PAC" evidence="11">
    <location>
        <begin position="220"/>
        <end position="278"/>
    </location>
</feature>
<dbReference type="PANTHER" id="PTHR43304">
    <property type="entry name" value="PHYTOCHROME-LIKE PROTEIN CPH1"/>
    <property type="match status" value="1"/>
</dbReference>
<proteinExistence type="predicted"/>
<sequence length="1061" mass="114679">MASDSDERGGGPRVLYVDGSPDVPAVTSALSADVTTVETAAAARAALADTRFDVVVTEYALPDADPADGGTIAFCEHVHEHVPEASVVVYTAHGDERVAGDVVAAGADAYVTKDDDVSVLAERVERLVGDDAAVDSRPDGSRPSDPVPAGSVRADPAVVVEEAPLALVEVDTDDVIVRWNSGAEALFGYTKAEAVGEHLLELVVPDDARDDVESVCDTALSTPGRLTNVNENVRKDGTRITCEWHSTNATDDDGNVRSSVSLVHDVTDREQRKRTIAQLRSVTRDLVRADDAETVAETAVTAVEEILGQPYSAAYLADEDGEALHATAATAEFGDPPPVVAGESLNWEVYETGDRRVVQSDIPSATTLPDDTPIRSAVVHPLGDHGTLALGARDEHGFDETAIQLSTILASAATAALDRTSREAELRFQQTIVETVGAGVFALDSDGFVETVNDTLTKMTGYDRDELVGMHASTLVGEDTYANATEQLSGMTDDDGETTGVGTLEVRIRAVDGTEIPCEANVGVLPGGVDAGGVAGVVRDVRERKRIQSELGEKRRKIEHLHEVASLLDDCERRDDVWRLTVEAAEGILDFDVCGIDEVRGEYLYSVGLSSEIEPEGYKQTAHVSDGIAGKTHRTGESFLFEDVRADNEATPEKRTYRSLVSVPIGEHGVFQAVSDEVGAFDEDDLELAELLMRHVEDALERIEFEGRLRGERDRFAALFENVPDPVVQTRHTDDGAIVEAVNPAFEGVFGYGSADIVGGNLNDFVVPVDRLDEARDIDRRGREGHVVEQEVKRRTTDGLRDFQLTAVPVDADADEPMTFFVYTDITQRKERQKRVEILNRVLRHDLRNGMNIIKGSAEMLQDAVTDSTAAGYADQVIERADDLLGLAEKTRAVERTLDRDTQATGPVSVTESVETSAARIREEYPDAVIDVDVTADVAVRADDMLRTAIYHVMENAVEHNDSSTPTVTVRAEYAGDRDDMLRLQVADDGPGIPDTERELIGEEREITQLRHASGLGLWLVDWVVSQSGGSIEFEANEPRGTVVTLSVPIATEADVIQADD</sequence>
<feature type="domain" description="PAS" evidence="10">
    <location>
        <begin position="712"/>
        <end position="771"/>
    </location>
</feature>
<dbReference type="InterPro" id="IPR001610">
    <property type="entry name" value="PAC"/>
</dbReference>
<evidence type="ECO:0000256" key="4">
    <source>
        <dbReference type="ARBA" id="ARBA00022679"/>
    </source>
</evidence>
<dbReference type="EMBL" id="JBHSXN010000002">
    <property type="protein sequence ID" value="MFC6953955.1"/>
    <property type="molecule type" value="Genomic_DNA"/>
</dbReference>
<keyword evidence="4" id="KW-0808">Transferase</keyword>
<dbReference type="EC" id="2.7.13.3" evidence="2"/>
<gene>
    <name evidence="12" type="ORF">ACFQGB_13875</name>
</gene>
<dbReference type="SUPFAM" id="SSF55785">
    <property type="entry name" value="PYP-like sensor domain (PAS domain)"/>
    <property type="match status" value="3"/>
</dbReference>
<dbReference type="PROSITE" id="PS50110">
    <property type="entry name" value="RESPONSE_REGULATORY"/>
    <property type="match status" value="1"/>
</dbReference>
<dbReference type="SUPFAM" id="SSF55874">
    <property type="entry name" value="ATPase domain of HSP90 chaperone/DNA topoisomerase II/histidine kinase"/>
    <property type="match status" value="1"/>
</dbReference>
<dbReference type="InterPro" id="IPR013656">
    <property type="entry name" value="PAS_4"/>
</dbReference>
<dbReference type="InterPro" id="IPR036097">
    <property type="entry name" value="HisK_dim/P_sf"/>
</dbReference>
<dbReference type="Pfam" id="PF02518">
    <property type="entry name" value="HATPase_c"/>
    <property type="match status" value="1"/>
</dbReference>